<accession>A0A8J4EUG5</accession>
<evidence type="ECO:0000256" key="12">
    <source>
        <dbReference type="ARBA" id="ARBA00023204"/>
    </source>
</evidence>
<dbReference type="PROSITE" id="PS00333">
    <property type="entry name" value="DNA_LIGASE_A2"/>
    <property type="match status" value="1"/>
</dbReference>
<dbReference type="PANTHER" id="PTHR45997">
    <property type="entry name" value="DNA LIGASE 4"/>
    <property type="match status" value="1"/>
</dbReference>
<keyword evidence="4 15" id="KW-0436">Ligase</keyword>
<evidence type="ECO:0000256" key="13">
    <source>
        <dbReference type="ARBA" id="ARBA00023242"/>
    </source>
</evidence>
<dbReference type="SUPFAM" id="SSF52113">
    <property type="entry name" value="BRCT domain"/>
    <property type="match status" value="1"/>
</dbReference>
<feature type="region of interest" description="Disordered" evidence="17">
    <location>
        <begin position="1247"/>
        <end position="1266"/>
    </location>
</feature>
<evidence type="ECO:0000256" key="14">
    <source>
        <dbReference type="ARBA" id="ARBA00034003"/>
    </source>
</evidence>
<dbReference type="InterPro" id="IPR012310">
    <property type="entry name" value="DNA_ligase_ATP-dep_cent"/>
</dbReference>
<dbReference type="Gene3D" id="3.40.50.10190">
    <property type="entry name" value="BRCT domain"/>
    <property type="match status" value="1"/>
</dbReference>
<feature type="compositionally biased region" description="Low complexity" evidence="17">
    <location>
        <begin position="1427"/>
        <end position="1436"/>
    </location>
</feature>
<feature type="region of interest" description="Disordered" evidence="17">
    <location>
        <begin position="1791"/>
        <end position="1844"/>
    </location>
</feature>
<dbReference type="Pfam" id="PF01068">
    <property type="entry name" value="DNA_ligase_A_M"/>
    <property type="match status" value="1"/>
</dbReference>
<evidence type="ECO:0000256" key="16">
    <source>
        <dbReference type="RuleBase" id="RU004196"/>
    </source>
</evidence>
<dbReference type="NCBIfam" id="TIGR00574">
    <property type="entry name" value="dnl1"/>
    <property type="match status" value="1"/>
</dbReference>
<dbReference type="GO" id="GO:0006310">
    <property type="term" value="P:DNA recombination"/>
    <property type="evidence" value="ECO:0007669"/>
    <property type="project" value="UniProtKB-KW"/>
</dbReference>
<dbReference type="GO" id="GO:0071897">
    <property type="term" value="P:DNA biosynthetic process"/>
    <property type="evidence" value="ECO:0007669"/>
    <property type="project" value="InterPro"/>
</dbReference>
<feature type="region of interest" description="Disordered" evidence="17">
    <location>
        <begin position="1338"/>
        <end position="1357"/>
    </location>
</feature>
<keyword evidence="7 15" id="KW-0547">Nucleotide-binding</keyword>
<dbReference type="EC" id="6.5.1.1" evidence="15"/>
<reference evidence="20" key="1">
    <citation type="journal article" date="2021" name="Proc. Natl. Acad. Sci. U.S.A.">
        <title>Three genomes in the algal genus Volvox reveal the fate of a haploid sex-determining region after a transition to homothallism.</title>
        <authorList>
            <person name="Yamamoto K."/>
            <person name="Hamaji T."/>
            <person name="Kawai-Toyooka H."/>
            <person name="Matsuzaki R."/>
            <person name="Takahashi F."/>
            <person name="Nishimura Y."/>
            <person name="Kawachi M."/>
            <person name="Noguchi H."/>
            <person name="Minakuchi Y."/>
            <person name="Umen J.G."/>
            <person name="Toyoda A."/>
            <person name="Nozaki H."/>
        </authorList>
    </citation>
    <scope>NUCLEOTIDE SEQUENCE</scope>
    <source>
        <strain evidence="20">NIES-3780</strain>
    </source>
</reference>
<feature type="region of interest" description="Disordered" evidence="17">
    <location>
        <begin position="1679"/>
        <end position="1758"/>
    </location>
</feature>
<dbReference type="InterPro" id="IPR044125">
    <property type="entry name" value="Adenylation_DNA_ligase_IV"/>
</dbReference>
<dbReference type="GO" id="GO:0046872">
    <property type="term" value="F:metal ion binding"/>
    <property type="evidence" value="ECO:0007669"/>
    <property type="project" value="UniProtKB-KW"/>
</dbReference>
<feature type="compositionally biased region" description="Basic and acidic residues" evidence="17">
    <location>
        <begin position="1249"/>
        <end position="1258"/>
    </location>
</feature>
<gene>
    <name evidence="20" type="ORF">Vafri_3170</name>
</gene>
<dbReference type="CDD" id="cd00027">
    <property type="entry name" value="BRCT"/>
    <property type="match status" value="1"/>
</dbReference>
<evidence type="ECO:0000256" key="2">
    <source>
        <dbReference type="ARBA" id="ARBA00004123"/>
    </source>
</evidence>
<dbReference type="GO" id="GO:0003677">
    <property type="term" value="F:DNA binding"/>
    <property type="evidence" value="ECO:0007669"/>
    <property type="project" value="InterPro"/>
</dbReference>
<dbReference type="Pfam" id="PF04679">
    <property type="entry name" value="DNA_ligase_A_C"/>
    <property type="match status" value="1"/>
</dbReference>
<dbReference type="Gene3D" id="1.10.3260.10">
    <property type="entry name" value="DNA ligase, ATP-dependent, N-terminal domain"/>
    <property type="match status" value="1"/>
</dbReference>
<keyword evidence="12 15" id="KW-0234">DNA repair</keyword>
<evidence type="ECO:0000313" key="21">
    <source>
        <dbReference type="Proteomes" id="UP000747399"/>
    </source>
</evidence>
<dbReference type="GO" id="GO:0006303">
    <property type="term" value="P:double-strand break repair via nonhomologous end joining"/>
    <property type="evidence" value="ECO:0007669"/>
    <property type="project" value="TreeGrafter"/>
</dbReference>
<keyword evidence="9 15" id="KW-0067">ATP-binding</keyword>
<evidence type="ECO:0000256" key="6">
    <source>
        <dbReference type="ARBA" id="ARBA00022737"/>
    </source>
</evidence>
<dbReference type="InterPro" id="IPR036420">
    <property type="entry name" value="BRCT_dom_sf"/>
</dbReference>
<dbReference type="InterPro" id="IPR036599">
    <property type="entry name" value="DNA_ligase_N_sf"/>
</dbReference>
<keyword evidence="6" id="KW-0677">Repeat</keyword>
<dbReference type="PANTHER" id="PTHR45997:SF1">
    <property type="entry name" value="DNA LIGASE 4"/>
    <property type="match status" value="1"/>
</dbReference>
<evidence type="ECO:0000313" key="20">
    <source>
        <dbReference type="EMBL" id="GIL46100.1"/>
    </source>
</evidence>
<proteinExistence type="inferred from homology"/>
<dbReference type="Gene3D" id="2.40.50.140">
    <property type="entry name" value="Nucleic acid-binding proteins"/>
    <property type="match status" value="1"/>
</dbReference>
<dbReference type="Proteomes" id="UP000747399">
    <property type="component" value="Unassembled WGS sequence"/>
</dbReference>
<comment type="similarity">
    <text evidence="3 16">Belongs to the ATP-dependent DNA ligase family.</text>
</comment>
<dbReference type="GO" id="GO:0003910">
    <property type="term" value="F:DNA ligase (ATP) activity"/>
    <property type="evidence" value="ECO:0007669"/>
    <property type="project" value="UniProtKB-EC"/>
</dbReference>
<evidence type="ECO:0000256" key="1">
    <source>
        <dbReference type="ARBA" id="ARBA00001946"/>
    </source>
</evidence>
<evidence type="ECO:0000259" key="18">
    <source>
        <dbReference type="PROSITE" id="PS50160"/>
    </source>
</evidence>
<evidence type="ECO:0000256" key="7">
    <source>
        <dbReference type="ARBA" id="ARBA00022741"/>
    </source>
</evidence>
<dbReference type="InterPro" id="IPR012340">
    <property type="entry name" value="NA-bd_OB-fold"/>
</dbReference>
<protein>
    <recommendedName>
        <fullName evidence="15">DNA ligase</fullName>
        <ecNumber evidence="15">6.5.1.1</ecNumber>
    </recommendedName>
</protein>
<keyword evidence="21" id="KW-1185">Reference proteome</keyword>
<dbReference type="EMBL" id="BNCO01000003">
    <property type="protein sequence ID" value="GIL46100.1"/>
    <property type="molecule type" value="Genomic_DNA"/>
</dbReference>
<keyword evidence="10" id="KW-0460">Magnesium</keyword>
<dbReference type="SUPFAM" id="SSF50249">
    <property type="entry name" value="Nucleic acid-binding proteins"/>
    <property type="match status" value="1"/>
</dbReference>
<feature type="compositionally biased region" description="Low complexity" evidence="17">
    <location>
        <begin position="677"/>
        <end position="686"/>
    </location>
</feature>
<dbReference type="InterPro" id="IPR001357">
    <property type="entry name" value="BRCT_dom"/>
</dbReference>
<feature type="compositionally biased region" description="Basic residues" evidence="17">
    <location>
        <begin position="1476"/>
        <end position="1485"/>
    </location>
</feature>
<dbReference type="InterPro" id="IPR000977">
    <property type="entry name" value="DNA_ligase_ATP-dep"/>
</dbReference>
<feature type="region of interest" description="Disordered" evidence="17">
    <location>
        <begin position="677"/>
        <end position="710"/>
    </location>
</feature>
<comment type="catalytic activity">
    <reaction evidence="14 15">
        <text>ATP + (deoxyribonucleotide)n-3'-hydroxyl + 5'-phospho-(deoxyribonucleotide)m = (deoxyribonucleotide)n+m + AMP + diphosphate.</text>
        <dbReference type="EC" id="6.5.1.1"/>
    </reaction>
</comment>
<evidence type="ECO:0000256" key="8">
    <source>
        <dbReference type="ARBA" id="ARBA00022763"/>
    </source>
</evidence>
<dbReference type="Gene3D" id="3.30.470.30">
    <property type="entry name" value="DNA ligase/mRNA capping enzyme"/>
    <property type="match status" value="1"/>
</dbReference>
<comment type="cofactor">
    <cofactor evidence="1">
        <name>Mg(2+)</name>
        <dbReference type="ChEBI" id="CHEBI:18420"/>
    </cofactor>
</comment>
<evidence type="ECO:0000259" key="19">
    <source>
        <dbReference type="PROSITE" id="PS50172"/>
    </source>
</evidence>
<dbReference type="SUPFAM" id="SSF117018">
    <property type="entry name" value="ATP-dependent DNA ligase DNA-binding domain"/>
    <property type="match status" value="1"/>
</dbReference>
<dbReference type="InterPro" id="IPR012309">
    <property type="entry name" value="DNA_ligase_ATP-dep_C"/>
</dbReference>
<dbReference type="GO" id="GO:0005524">
    <property type="term" value="F:ATP binding"/>
    <property type="evidence" value="ECO:0007669"/>
    <property type="project" value="UniProtKB-KW"/>
</dbReference>
<sequence>MAAHVPVGRAGGKPATAGKISFQGFTKLVQMLVGTPQKNGKKVKVLRRFCEQHVPRMDGDDLFHFYRLLLPGLQAEKERGNYQLKEAKMAAVLAGAVGASAADVERAKQWRSLNSTRSGIFHEVMYEVLFRKYLRDPQQTDPQRAPLTLEEVNAMLDELVRRAGDNGYQEALLRALLQRCTPEAARVLVLIIMKDLRIGMSADTVLSAYHPDAPDLFNGCMDLRKVLTDLLDPNTRVKKKDVVPGQPAKPQLADRCDGGVAVATKRMRGKRFAVEVKFDGERMQVHRAGPDSFNFFSRRGLDHGVKRDFTVLGPALASLMTQERMILDGEMVVWNKTRQVFEPFGGLSSAMDAINRGAAPSERIKMKMGTSINTSDPDYVFPTAADVEVIFVAFDVLFIDDGSVLEKPLGERHQLLRRALRSCPPEGIPVGAEGVIRFRALPLLPGATMLDGEVYSKEGTREEDIKDMYERALAKQEEGIVVKALDSPYKLNDRSGSWLKVKPDYVDSSEFDTVIIGAAWGTGGRRGGRLSEYLLALADTPRLPGAEPSTFVSFCRVGSGLSAEQADLVRELLRPLLVELAPGQRPPRCYRLTGQARERPDVWVRDPLRSVVLTVKADVRTIVSDTFASRYSLRFPRVVAVREDRSARDINTLAELEKMVLERARVNQVGAQGQLEAGGALAETGSQAGGRGGREGGGTRRRVGGSGRGGPSRIAVAKVPLELRPVDVSHVDVEVDLLAGRYVLLRDLHPERRKQLAALVKRLGGMETQNYVPSGPQATSYVILGRCGPPDRIRSDQFLDPIAARADLLRPEWLQMVAEQRALLDPPRPSLAWSISGPTRSKYSDVIDIYGDPYFEALGEEDLEAVLSRHITPDQLAAARRQLEEAAALPARARRRARQLEARTEPEGRTSVYETADDIVRRIRDEIYDIGEKPPPGSMFLGLTLLFLEMHDIPPPPAPPPRSAVPLGLLTGVADCQARAHTAAARDPRDRVEALKAAVVRHGGVVVDGWDERVTHVVMYDGIDERDEQMRLMINAERVCSGLPELLEVAAAGGDAAAISAASKEYGPEEVIEALIGVTECPADEDAAAAAEEEVAAVGPLIIGGDGGPLAARRRLSKEQSRCLSLIRAALERPRGAVEAVGAVQLVDWRWVRDSLQRVGDTAAAAARLTAAVEPDPLHGAGDAEDEEEFAEQAAAATVLGTLSELDYRPRILPPDKWLQPQQQQAPLEGAAEAGTEAVAKAGLMPTLPEREGGRDMTSDGDGGGLAEVTLPPQQRQQRAAGSFGTTLGSIWRSVLDWESDEDDGGDDTVTHNGIHTAATAVAGTSRAAVANHDDTMTRSRVSPGHEAQTADGGALDRRGLVGTGVARVSSPAPPAVVARVTLPPPDELIRLWPWERFHIDLPSPEELARLGTLQDRRRRRSDGTEASTDGATALTSGGGTAGASTDVNRGSDGGMDGSTPGQAQSGEPPPLAATRRGKANRGGRRSVQGLQVPSRLPARRRKGRGNAALGALVEGEEQHRVGDEVKGSRDDAHLSAAADASSPTVRKPPRRCAGWGGKPLRGAVPGLGRKRAVEVEAATEQAREDGEDANGAAKEWEATRRQPKRPRRAAAAAAVAAVAAQSRDEEQAADTSLLSPLAGYQRSRSRRQVHVVNPEIEDEGSGGVEVPAEVMEHTAVLDDSGGGTAVSQRSQRGVGVSNTGPNKRINVNAALTRPPEPLHPTAGEPGSEHASRAATSATDAHASPRLTTASCAAAAPQRKRRLPRICAPYSYLARQPAPIDNDTCTGTADAEACPLGPEGLPTDREPSLRHGLSSGLRRLGSSKSDDNERCSGRDGGNGEDLGRSPELMAAVICREGRVSRMEECGAGDLFGAAVAAASPLQLQAPTGVRTLKGPPTAASFVEMGRSGEATAPRPEDAGTFKVAGAGRAGGRGFMSDILSRILAENDEDI</sequence>
<comment type="caution">
    <text evidence="20">The sequence shown here is derived from an EMBL/GenBank/DDBJ whole genome shotgun (WGS) entry which is preliminary data.</text>
</comment>
<dbReference type="GO" id="GO:0032807">
    <property type="term" value="C:DNA ligase IV complex"/>
    <property type="evidence" value="ECO:0007669"/>
    <property type="project" value="TreeGrafter"/>
</dbReference>
<evidence type="ECO:0000256" key="15">
    <source>
        <dbReference type="RuleBase" id="RU000617"/>
    </source>
</evidence>
<dbReference type="PROSITE" id="PS50172">
    <property type="entry name" value="BRCT"/>
    <property type="match status" value="1"/>
</dbReference>
<dbReference type="SUPFAM" id="SSF56091">
    <property type="entry name" value="DNA ligase/mRNA capping enzyme, catalytic domain"/>
    <property type="match status" value="1"/>
</dbReference>
<feature type="domain" description="BRCT" evidence="19">
    <location>
        <begin position="733"/>
        <end position="831"/>
    </location>
</feature>
<evidence type="ECO:0000256" key="17">
    <source>
        <dbReference type="SAM" id="MobiDB-lite"/>
    </source>
</evidence>
<comment type="subcellular location">
    <subcellularLocation>
        <location evidence="2">Nucleus</location>
    </subcellularLocation>
</comment>
<dbReference type="InterPro" id="IPR016059">
    <property type="entry name" value="DNA_ligase_ATP-dep_CS"/>
</dbReference>
<keyword evidence="8 15" id="KW-0227">DNA damage</keyword>
<keyword evidence="13" id="KW-0539">Nucleus</keyword>
<feature type="region of interest" description="Disordered" evidence="17">
    <location>
        <begin position="1411"/>
        <end position="1566"/>
    </location>
</feature>
<dbReference type="GO" id="GO:0006297">
    <property type="term" value="P:nucleotide-excision repair, DNA gap filling"/>
    <property type="evidence" value="ECO:0007669"/>
    <property type="project" value="TreeGrafter"/>
</dbReference>
<feature type="domain" description="ATP-dependent DNA ligase family profile" evidence="18">
    <location>
        <begin position="382"/>
        <end position="539"/>
    </location>
</feature>
<name>A0A8J4EUG5_9CHLO</name>
<feature type="compositionally biased region" description="Low complexity" evidence="17">
    <location>
        <begin position="1810"/>
        <end position="1823"/>
    </location>
</feature>
<feature type="compositionally biased region" description="Basic and acidic residues" evidence="17">
    <location>
        <begin position="1517"/>
        <end position="1534"/>
    </location>
</feature>
<feature type="compositionally biased region" description="Polar residues" evidence="17">
    <location>
        <begin position="1686"/>
        <end position="1702"/>
    </location>
</feature>
<dbReference type="PROSITE" id="PS50160">
    <property type="entry name" value="DNA_LIGASE_A3"/>
    <property type="match status" value="1"/>
</dbReference>
<dbReference type="Pfam" id="PF04675">
    <property type="entry name" value="DNA_ligase_A_N"/>
    <property type="match status" value="1"/>
</dbReference>
<keyword evidence="11 15" id="KW-0233">DNA recombination</keyword>
<evidence type="ECO:0000256" key="9">
    <source>
        <dbReference type="ARBA" id="ARBA00022840"/>
    </source>
</evidence>
<evidence type="ECO:0000256" key="3">
    <source>
        <dbReference type="ARBA" id="ARBA00007572"/>
    </source>
</evidence>
<dbReference type="InterPro" id="IPR012308">
    <property type="entry name" value="DNA_ligase_ATP-dep_N"/>
</dbReference>
<dbReference type="InterPro" id="IPR029710">
    <property type="entry name" value="LIG4"/>
</dbReference>
<evidence type="ECO:0000256" key="10">
    <source>
        <dbReference type="ARBA" id="ARBA00022842"/>
    </source>
</evidence>
<dbReference type="PROSITE" id="PS00697">
    <property type="entry name" value="DNA_LIGASE_A1"/>
    <property type="match status" value="1"/>
</dbReference>
<organism evidence="20 21">
    <name type="scientific">Volvox africanus</name>
    <dbReference type="NCBI Taxonomy" id="51714"/>
    <lineage>
        <taxon>Eukaryota</taxon>
        <taxon>Viridiplantae</taxon>
        <taxon>Chlorophyta</taxon>
        <taxon>core chlorophytes</taxon>
        <taxon>Chlorophyceae</taxon>
        <taxon>CS clade</taxon>
        <taxon>Chlamydomonadales</taxon>
        <taxon>Volvocaceae</taxon>
        <taxon>Volvox</taxon>
    </lineage>
</organism>
<feature type="compositionally biased region" description="Basic and acidic residues" evidence="17">
    <location>
        <begin position="1824"/>
        <end position="1833"/>
    </location>
</feature>
<evidence type="ECO:0000256" key="11">
    <source>
        <dbReference type="ARBA" id="ARBA00023172"/>
    </source>
</evidence>
<evidence type="ECO:0000256" key="5">
    <source>
        <dbReference type="ARBA" id="ARBA00022723"/>
    </source>
</evidence>
<dbReference type="CDD" id="cd07903">
    <property type="entry name" value="Adenylation_DNA_ligase_IV"/>
    <property type="match status" value="1"/>
</dbReference>
<evidence type="ECO:0000256" key="4">
    <source>
        <dbReference type="ARBA" id="ARBA00022598"/>
    </source>
</evidence>
<feature type="region of interest" description="Disordered" evidence="17">
    <location>
        <begin position="1579"/>
        <end position="1608"/>
    </location>
</feature>
<keyword evidence="5" id="KW-0479">Metal-binding</keyword>